<dbReference type="Proteomes" id="UP000253250">
    <property type="component" value="Unassembled WGS sequence"/>
</dbReference>
<evidence type="ECO:0000313" key="3">
    <source>
        <dbReference type="EMBL" id="RCN56878.1"/>
    </source>
</evidence>
<keyword evidence="2" id="KW-0472">Membrane</keyword>
<proteinExistence type="predicted"/>
<accession>A0A368HET2</accession>
<evidence type="ECO:0000313" key="4">
    <source>
        <dbReference type="Proteomes" id="UP000253250"/>
    </source>
</evidence>
<sequence length="401" mass="45070">MSREHVGQGRHCIGFALAVLVAGALSGCALPYYAQAVGGEVGIMRAERPIAQVLADPATPPAVKERLRYVLKVRRFARTHLGLALHGNYRDYADLHRPYVVWNVFAAPRLSLTLKRWCFPFAGCVAYRGYFSHAAARRYARALARKGYDVYVGGVPAFATLGYLHDPVLSTFLGYPRTTIAHIIFHELAHDLIYIPNATTFDESFADAVAAVGVHRFLDSEGTPAERALYRQRRARHKAVLALMSACRARLERIYRNPALSPAQKRKAKRATYRALHAGFLALVRRWHGSHGYRAFFQERFNNALLGAYMSYESLVPAFRRLLALEDGELPAFFRAVRWYGRLPAPFRDRELRSRKGLVERLPTLQHAQPRTGLPGAAGRLVGAQGPRLPRMVEHRPHNQA</sequence>
<organism evidence="3 4">
    <name type="scientific">Acidiferrobacter thiooxydans</name>
    <dbReference type="NCBI Taxonomy" id="163359"/>
    <lineage>
        <taxon>Bacteria</taxon>
        <taxon>Pseudomonadati</taxon>
        <taxon>Pseudomonadota</taxon>
        <taxon>Gammaproteobacteria</taxon>
        <taxon>Acidiferrobacterales</taxon>
        <taxon>Acidiferrobacteraceae</taxon>
        <taxon>Acidiferrobacter</taxon>
    </lineage>
</organism>
<feature type="region of interest" description="Disordered" evidence="1">
    <location>
        <begin position="363"/>
        <end position="401"/>
    </location>
</feature>
<dbReference type="OrthoDB" id="357991at2"/>
<keyword evidence="4" id="KW-1185">Reference proteome</keyword>
<feature type="compositionally biased region" description="Basic and acidic residues" evidence="1">
    <location>
        <begin position="391"/>
        <end position="401"/>
    </location>
</feature>
<name>A0A368HET2_9GAMM</name>
<dbReference type="EMBL" id="PSYR01000002">
    <property type="protein sequence ID" value="RCN56878.1"/>
    <property type="molecule type" value="Genomic_DNA"/>
</dbReference>
<keyword evidence="3" id="KW-0031">Aminopeptidase</keyword>
<feature type="transmembrane region" description="Helical" evidence="2">
    <location>
        <begin position="12"/>
        <end position="34"/>
    </location>
</feature>
<dbReference type="InterPro" id="IPR014553">
    <property type="entry name" value="Aminopept"/>
</dbReference>
<dbReference type="PROSITE" id="PS51257">
    <property type="entry name" value="PROKAR_LIPOPROTEIN"/>
    <property type="match status" value="1"/>
</dbReference>
<dbReference type="Pfam" id="PF10023">
    <property type="entry name" value="Aminopep"/>
    <property type="match status" value="1"/>
</dbReference>
<dbReference type="RefSeq" id="WP_114283303.1">
    <property type="nucleotide sequence ID" value="NZ_PSYR01000002.1"/>
</dbReference>
<evidence type="ECO:0000256" key="1">
    <source>
        <dbReference type="SAM" id="MobiDB-lite"/>
    </source>
</evidence>
<keyword evidence="2" id="KW-1133">Transmembrane helix</keyword>
<reference evidence="3 4" key="1">
    <citation type="submission" date="2018-02" db="EMBL/GenBank/DDBJ databases">
        <title>Insights into the biology of acidophilic members of the Acidiferrobacteraceae family derived from comparative genomic analyses.</title>
        <authorList>
            <person name="Issotta F."/>
            <person name="Thyssen C."/>
            <person name="Mena C."/>
            <person name="Moya A."/>
            <person name="Bellenberg S."/>
            <person name="Sproer C."/>
            <person name="Covarrubias P.C."/>
            <person name="Sand W."/>
            <person name="Quatrini R."/>
            <person name="Vera M."/>
        </authorList>
    </citation>
    <scope>NUCLEOTIDE SEQUENCE [LARGE SCALE GENOMIC DNA]</scope>
    <source>
        <strain evidence="4">m-1</strain>
    </source>
</reference>
<keyword evidence="3" id="KW-0378">Hydrolase</keyword>
<comment type="caution">
    <text evidence="3">The sequence shown here is derived from an EMBL/GenBank/DDBJ whole genome shotgun (WGS) entry which is preliminary data.</text>
</comment>
<dbReference type="AlphaFoldDB" id="A0A368HET2"/>
<dbReference type="PIRSF" id="PIRSF029285">
    <property type="entry name" value="Aminopept"/>
    <property type="match status" value="1"/>
</dbReference>
<gene>
    <name evidence="3" type="ORF">C4900_14160</name>
</gene>
<keyword evidence="3" id="KW-0645">Protease</keyword>
<protein>
    <submittedName>
        <fullName evidence="3">Aminopeptidase</fullName>
    </submittedName>
</protein>
<evidence type="ECO:0000256" key="2">
    <source>
        <dbReference type="SAM" id="Phobius"/>
    </source>
</evidence>
<dbReference type="GO" id="GO:0004177">
    <property type="term" value="F:aminopeptidase activity"/>
    <property type="evidence" value="ECO:0007669"/>
    <property type="project" value="UniProtKB-KW"/>
</dbReference>
<keyword evidence="2" id="KW-0812">Transmembrane</keyword>